<comment type="caution">
    <text evidence="1">The sequence shown here is derived from an EMBL/GenBank/DDBJ whole genome shotgun (WGS) entry which is preliminary data.</text>
</comment>
<organism evidence="1 2">
    <name type="scientific">Chryseolinea lacunae</name>
    <dbReference type="NCBI Taxonomy" id="2801331"/>
    <lineage>
        <taxon>Bacteria</taxon>
        <taxon>Pseudomonadati</taxon>
        <taxon>Bacteroidota</taxon>
        <taxon>Cytophagia</taxon>
        <taxon>Cytophagales</taxon>
        <taxon>Fulvivirgaceae</taxon>
        <taxon>Chryseolinea</taxon>
    </lineage>
</organism>
<evidence type="ECO:0000313" key="2">
    <source>
        <dbReference type="Proteomes" id="UP000613030"/>
    </source>
</evidence>
<sequence length="103" mass="11618">MKLLMITSLKEHQKKVAQIMDLSGISVFSITETIGFKDHRTPNLLDNWFSSGGENFDSVFLFSFTDEEKADKALALVKKFNADDETGFLIHAFILPVDKSSYP</sequence>
<dbReference type="RefSeq" id="WP_202016585.1">
    <property type="nucleotide sequence ID" value="NZ_JAERRB010000020.1"/>
</dbReference>
<evidence type="ECO:0000313" key="1">
    <source>
        <dbReference type="EMBL" id="MBL0745891.1"/>
    </source>
</evidence>
<dbReference type="Gene3D" id="3.30.70.120">
    <property type="match status" value="1"/>
</dbReference>
<accession>A0ABS1L2F3</accession>
<name>A0ABS1L2F3_9BACT</name>
<gene>
    <name evidence="1" type="ORF">JI741_31945</name>
</gene>
<dbReference type="InterPro" id="IPR015867">
    <property type="entry name" value="N-reg_PII/ATP_PRibTrfase_C"/>
</dbReference>
<keyword evidence="2" id="KW-1185">Reference proteome</keyword>
<dbReference type="Proteomes" id="UP000613030">
    <property type="component" value="Unassembled WGS sequence"/>
</dbReference>
<reference evidence="1 2" key="1">
    <citation type="submission" date="2021-01" db="EMBL/GenBank/DDBJ databases">
        <title>Chryseolinea sp. Jin1 Genome sequencing and assembly.</title>
        <authorList>
            <person name="Kim I."/>
        </authorList>
    </citation>
    <scope>NUCLEOTIDE SEQUENCE [LARGE SCALE GENOMIC DNA]</scope>
    <source>
        <strain evidence="1 2">Jin1</strain>
    </source>
</reference>
<protein>
    <recommendedName>
        <fullName evidence="3">Transcriptional regulator</fullName>
    </recommendedName>
</protein>
<dbReference type="InterPro" id="IPR011322">
    <property type="entry name" value="N-reg_PII-like_a/b"/>
</dbReference>
<dbReference type="EMBL" id="JAERRB010000020">
    <property type="protein sequence ID" value="MBL0745891.1"/>
    <property type="molecule type" value="Genomic_DNA"/>
</dbReference>
<evidence type="ECO:0008006" key="3">
    <source>
        <dbReference type="Google" id="ProtNLM"/>
    </source>
</evidence>
<proteinExistence type="predicted"/>
<dbReference type="SUPFAM" id="SSF54913">
    <property type="entry name" value="GlnB-like"/>
    <property type="match status" value="1"/>
</dbReference>